<accession>A0A2Z2MFZ9</accession>
<dbReference type="EMBL" id="CP014862">
    <property type="protein sequence ID" value="ASJ02834.1"/>
    <property type="molecule type" value="Genomic_DNA"/>
</dbReference>
<organism evidence="2 3">
    <name type="scientific">Thermococcus profundus</name>
    <dbReference type="NCBI Taxonomy" id="49899"/>
    <lineage>
        <taxon>Archaea</taxon>
        <taxon>Methanobacteriati</taxon>
        <taxon>Methanobacteriota</taxon>
        <taxon>Thermococci</taxon>
        <taxon>Thermococcales</taxon>
        <taxon>Thermococcaceae</taxon>
        <taxon>Thermococcus</taxon>
    </lineage>
</organism>
<proteinExistence type="predicted"/>
<sequence>MLLEALSSYPYEGLTRELLALGMSWVIMDAGIEPDEEELADAIEGALKSLGNRMKVHTSKMGRNDRSSFDKVLKAWFGRSAPETYGELFELVVKETIKLLRDGKIDPIESLSTIKTDKNGTYLGVVYNREQAILPAIIKQPEYYERQSGFLSPTTSQKAQIRMDPLWFSFIALGFFTGFAGFIGGKYYLMTKPGIEGFWPYEVEDVIEKGILPLTGAGASGRISLSTEELYEMKLAMKLAEEGRNVAEEVYPVTLHLISLEGQVYTELKTIQLNLTGLSEYMTEYVKRIESVGIGGLPLLVELKDRNATVRKYPLWALVDIAEKELWKGVNGDGEMLAYIFLKDLYRAINSGRRELLRDAVFRLFRQGRALLEGSGRASGEFRKVMKTFMWQEHLGVLL</sequence>
<gene>
    <name evidence="2" type="ORF">A3L09_05965</name>
</gene>
<dbReference type="OrthoDB" id="96705at2157"/>
<reference evidence="2 3" key="1">
    <citation type="submission" date="2016-03" db="EMBL/GenBank/DDBJ databases">
        <title>Complete genome sequence of Thermococcus profundus strain DT5432.</title>
        <authorList>
            <person name="Oger P.M."/>
        </authorList>
    </citation>
    <scope>NUCLEOTIDE SEQUENCE [LARGE SCALE GENOMIC DNA]</scope>
    <source>
        <strain evidence="2 3">DT 5432</strain>
    </source>
</reference>
<name>A0A2Z2MFZ9_THEPR</name>
<dbReference type="AlphaFoldDB" id="A0A2Z2MFZ9"/>
<dbReference type="GeneID" id="33319942"/>
<keyword evidence="1" id="KW-1133">Transmembrane helix</keyword>
<dbReference type="Proteomes" id="UP000250179">
    <property type="component" value="Chromosome"/>
</dbReference>
<dbReference type="Pfam" id="PF09658">
    <property type="entry name" value="Cas_Csx9"/>
    <property type="match status" value="1"/>
</dbReference>
<dbReference type="KEGG" id="tprf:A3L09_05965"/>
<keyword evidence="3" id="KW-1185">Reference proteome</keyword>
<evidence type="ECO:0000256" key="1">
    <source>
        <dbReference type="SAM" id="Phobius"/>
    </source>
</evidence>
<evidence type="ECO:0000313" key="2">
    <source>
        <dbReference type="EMBL" id="ASJ02834.1"/>
    </source>
</evidence>
<feature type="transmembrane region" description="Helical" evidence="1">
    <location>
        <begin position="166"/>
        <end position="189"/>
    </location>
</feature>
<dbReference type="NCBIfam" id="TIGR02671">
    <property type="entry name" value="cas_csx9"/>
    <property type="match status" value="1"/>
</dbReference>
<protein>
    <submittedName>
        <fullName evidence="2">Type I-A CRISPR-associated protein Cas8a2/Csx9</fullName>
    </submittedName>
</protein>
<keyword evidence="1" id="KW-0812">Transmembrane</keyword>
<dbReference type="RefSeq" id="WP_088858090.1">
    <property type="nucleotide sequence ID" value="NZ_CP014862.1"/>
</dbReference>
<evidence type="ECO:0000313" key="3">
    <source>
        <dbReference type="Proteomes" id="UP000250179"/>
    </source>
</evidence>
<dbReference type="CDD" id="cd09745">
    <property type="entry name" value="Cas8a2_I-A"/>
    <property type="match status" value="1"/>
</dbReference>
<dbReference type="InterPro" id="IPR013488">
    <property type="entry name" value="CRISPR-assoc_prot_Csx9/Cas8a2"/>
</dbReference>
<keyword evidence="1" id="KW-0472">Membrane</keyword>